<dbReference type="CDD" id="cd07990">
    <property type="entry name" value="LPLAT_LCLAT1-like"/>
    <property type="match status" value="1"/>
</dbReference>
<comment type="similarity">
    <text evidence="1">Belongs to the 1-acyl-sn-glycerol-3-phosphate acyltransferase family.</text>
</comment>
<accession>A0A7M6DQT3</accession>
<keyword evidence="5" id="KW-1133">Transmembrane helix</keyword>
<evidence type="ECO:0000313" key="7">
    <source>
        <dbReference type="EnsemblMetazoa" id="CLYHEMP022838.1"/>
    </source>
</evidence>
<dbReference type="InterPro" id="IPR002123">
    <property type="entry name" value="Plipid/glycerol_acylTrfase"/>
</dbReference>
<sequence>FRANKKHKKMIKSLILSWFIMVYFTTGIMVNMLQLCILPLFWIHRHTYQILTTKLAYCLFSVITFLAEWWGQTKLHMYGIDEDIRKISKEKSLTVINHYGDIDWLTCWVFAERLGFLGRTNAYIKDIIKYVPTMGWCWWFAGWGFLKRNWKNDQTQMQKHIDACKQNKTNYSITLFSEGTRRTEEKLKASQEFAIKNGKKPLKYHLYPRTKGFAVVVHNLKDHFEAIYDAEIAFPEPKKSTVAALFNKGVVEVHINLRRIPMSEVKCQTEEEAAEYCVQLYQQKDELMEYFEKNGKFPGERINLPRTPFHLYLFIFHNVWAGLLYASLIKYCVALYGSPAVLTFIGCIGLLTFVLTKVLLRFTETKKGSSFGLKKEKSSSSGQNNNDERAKID</sequence>
<dbReference type="SMART" id="SM00563">
    <property type="entry name" value="PlsC"/>
    <property type="match status" value="1"/>
</dbReference>
<keyword evidence="5" id="KW-0812">Transmembrane</keyword>
<evidence type="ECO:0000256" key="2">
    <source>
        <dbReference type="ARBA" id="ARBA00022679"/>
    </source>
</evidence>
<dbReference type="InterPro" id="IPR032098">
    <property type="entry name" value="Acyltransf_C"/>
</dbReference>
<feature type="domain" description="Phospholipid/glycerol acyltransferase" evidence="6">
    <location>
        <begin position="92"/>
        <end position="214"/>
    </location>
</feature>
<feature type="transmembrane region" description="Helical" evidence="5">
    <location>
        <begin position="309"/>
        <end position="328"/>
    </location>
</feature>
<evidence type="ECO:0000256" key="4">
    <source>
        <dbReference type="SAM" id="MobiDB-lite"/>
    </source>
</evidence>
<evidence type="ECO:0000259" key="6">
    <source>
        <dbReference type="SMART" id="SM00563"/>
    </source>
</evidence>
<dbReference type="PANTHER" id="PTHR10983:SF24">
    <property type="entry name" value="1-ACYLGLYCEROL-3-PHOSPHATE O-ACYLTRANSFERASE 3, ISOFORM E-RELATED"/>
    <property type="match status" value="1"/>
</dbReference>
<dbReference type="PANTHER" id="PTHR10983">
    <property type="entry name" value="1-ACYLGLYCEROL-3-PHOSPHATE ACYLTRANSFERASE-RELATED"/>
    <property type="match status" value="1"/>
</dbReference>
<keyword evidence="2" id="KW-0808">Transferase</keyword>
<keyword evidence="5" id="KW-0472">Membrane</keyword>
<dbReference type="GO" id="GO:0003841">
    <property type="term" value="F:1-acylglycerol-3-phosphate O-acyltransferase activity"/>
    <property type="evidence" value="ECO:0007669"/>
    <property type="project" value="TreeGrafter"/>
</dbReference>
<feature type="transmembrane region" description="Helical" evidence="5">
    <location>
        <begin position="48"/>
        <end position="67"/>
    </location>
</feature>
<feature type="compositionally biased region" description="Basic and acidic residues" evidence="4">
    <location>
        <begin position="368"/>
        <end position="378"/>
    </location>
</feature>
<proteinExistence type="inferred from homology"/>
<feature type="transmembrane region" description="Helical" evidence="5">
    <location>
        <begin position="20"/>
        <end position="42"/>
    </location>
</feature>
<evidence type="ECO:0000256" key="5">
    <source>
        <dbReference type="SAM" id="Phobius"/>
    </source>
</evidence>
<name>A0A7M6DQT3_9CNID</name>
<keyword evidence="3" id="KW-0012">Acyltransferase</keyword>
<feature type="transmembrane region" description="Helical" evidence="5">
    <location>
        <begin position="340"/>
        <end position="360"/>
    </location>
</feature>
<dbReference type="GO" id="GO:0012505">
    <property type="term" value="C:endomembrane system"/>
    <property type="evidence" value="ECO:0007669"/>
    <property type="project" value="TreeGrafter"/>
</dbReference>
<protein>
    <recommendedName>
        <fullName evidence="6">Phospholipid/glycerol acyltransferase domain-containing protein</fullName>
    </recommendedName>
</protein>
<evidence type="ECO:0000313" key="8">
    <source>
        <dbReference type="Proteomes" id="UP000594262"/>
    </source>
</evidence>
<reference evidence="7" key="1">
    <citation type="submission" date="2021-01" db="UniProtKB">
        <authorList>
            <consortium name="EnsemblMetazoa"/>
        </authorList>
    </citation>
    <scope>IDENTIFICATION</scope>
</reference>
<feature type="region of interest" description="Disordered" evidence="4">
    <location>
        <begin position="368"/>
        <end position="393"/>
    </location>
</feature>
<evidence type="ECO:0000256" key="3">
    <source>
        <dbReference type="ARBA" id="ARBA00023315"/>
    </source>
</evidence>
<dbReference type="Pfam" id="PF16076">
    <property type="entry name" value="Acyltransf_C"/>
    <property type="match status" value="1"/>
</dbReference>
<dbReference type="AlphaFoldDB" id="A0A7M6DQT3"/>
<dbReference type="Pfam" id="PF01553">
    <property type="entry name" value="Acyltransferase"/>
    <property type="match status" value="1"/>
</dbReference>
<dbReference type="EnsemblMetazoa" id="CLYHEMT022838.1">
    <property type="protein sequence ID" value="CLYHEMP022838.1"/>
    <property type="gene ID" value="CLYHEMG022838"/>
</dbReference>
<evidence type="ECO:0000256" key="1">
    <source>
        <dbReference type="ARBA" id="ARBA00008655"/>
    </source>
</evidence>
<dbReference type="OrthoDB" id="189226at2759"/>
<organism evidence="7 8">
    <name type="scientific">Clytia hemisphaerica</name>
    <dbReference type="NCBI Taxonomy" id="252671"/>
    <lineage>
        <taxon>Eukaryota</taxon>
        <taxon>Metazoa</taxon>
        <taxon>Cnidaria</taxon>
        <taxon>Hydrozoa</taxon>
        <taxon>Hydroidolina</taxon>
        <taxon>Leptothecata</taxon>
        <taxon>Obeliida</taxon>
        <taxon>Clytiidae</taxon>
        <taxon>Clytia</taxon>
    </lineage>
</organism>
<dbReference type="SUPFAM" id="SSF69593">
    <property type="entry name" value="Glycerol-3-phosphate (1)-acyltransferase"/>
    <property type="match status" value="1"/>
</dbReference>
<dbReference type="Proteomes" id="UP000594262">
    <property type="component" value="Unplaced"/>
</dbReference>
<keyword evidence="8" id="KW-1185">Reference proteome</keyword>